<comment type="caution">
    <text evidence="2">The sequence shown here is derived from an EMBL/GenBank/DDBJ whole genome shotgun (WGS) entry which is preliminary data.</text>
</comment>
<protein>
    <submittedName>
        <fullName evidence="2">Uncharacterized protein</fullName>
    </submittedName>
</protein>
<keyword evidence="3" id="KW-1185">Reference proteome</keyword>
<keyword evidence="1" id="KW-0812">Transmembrane</keyword>
<organism evidence="2 3">
    <name type="scientific">Pseudodonghicola xiamenensis</name>
    <dbReference type="NCBI Taxonomy" id="337702"/>
    <lineage>
        <taxon>Bacteria</taxon>
        <taxon>Pseudomonadati</taxon>
        <taxon>Pseudomonadota</taxon>
        <taxon>Alphaproteobacteria</taxon>
        <taxon>Rhodobacterales</taxon>
        <taxon>Paracoccaceae</taxon>
        <taxon>Pseudodonghicola</taxon>
    </lineage>
</organism>
<dbReference type="AlphaFoldDB" id="A0A8J3HAD4"/>
<name>A0A8J3HAD4_9RHOB</name>
<keyword evidence="1" id="KW-1133">Transmembrane helix</keyword>
<evidence type="ECO:0000256" key="1">
    <source>
        <dbReference type="SAM" id="Phobius"/>
    </source>
</evidence>
<reference evidence="2" key="1">
    <citation type="journal article" date="2014" name="Int. J. Syst. Evol. Microbiol.">
        <title>Complete genome sequence of Corynebacterium casei LMG S-19264T (=DSM 44701T), isolated from a smear-ripened cheese.</title>
        <authorList>
            <consortium name="US DOE Joint Genome Institute (JGI-PGF)"/>
            <person name="Walter F."/>
            <person name="Albersmeier A."/>
            <person name="Kalinowski J."/>
            <person name="Ruckert C."/>
        </authorList>
    </citation>
    <scope>NUCLEOTIDE SEQUENCE</scope>
    <source>
        <strain evidence="2">CGMCC 1.7081</strain>
    </source>
</reference>
<proteinExistence type="predicted"/>
<keyword evidence="1" id="KW-0472">Membrane</keyword>
<dbReference type="EMBL" id="BNAP01000018">
    <property type="protein sequence ID" value="GHG97403.1"/>
    <property type="molecule type" value="Genomic_DNA"/>
</dbReference>
<evidence type="ECO:0000313" key="2">
    <source>
        <dbReference type="EMBL" id="GHG97403.1"/>
    </source>
</evidence>
<feature type="transmembrane region" description="Helical" evidence="1">
    <location>
        <begin position="64"/>
        <end position="89"/>
    </location>
</feature>
<accession>A0A8J3HAD4</accession>
<sequence>MAEKLTRDVGLDAFFSAARDDRIGMPAGLAERMRADAAMVQAGFGRPVIADEPQRSSGGLLSQLWGALGGWPALSGMAVAGAAGIWLGVAPPNFLPDPLNVVMQQGQQADVDVLDSSYVLSAMLQEDG</sequence>
<evidence type="ECO:0000313" key="3">
    <source>
        <dbReference type="Proteomes" id="UP000611500"/>
    </source>
</evidence>
<gene>
    <name evidence="2" type="ORF">GCM10010961_32250</name>
</gene>
<reference evidence="2" key="2">
    <citation type="submission" date="2020-09" db="EMBL/GenBank/DDBJ databases">
        <authorList>
            <person name="Sun Q."/>
            <person name="Zhou Y."/>
        </authorList>
    </citation>
    <scope>NUCLEOTIDE SEQUENCE</scope>
    <source>
        <strain evidence="2">CGMCC 1.7081</strain>
    </source>
</reference>
<dbReference type="Proteomes" id="UP000611500">
    <property type="component" value="Unassembled WGS sequence"/>
</dbReference>
<dbReference type="RefSeq" id="WP_028094551.1">
    <property type="nucleotide sequence ID" value="NZ_BNAP01000018.1"/>
</dbReference>